<evidence type="ECO:0000259" key="1">
    <source>
        <dbReference type="Pfam" id="PF06812"/>
    </source>
</evidence>
<organism evidence="2">
    <name type="scientific">hydrothermal vent metagenome</name>
    <dbReference type="NCBI Taxonomy" id="652676"/>
    <lineage>
        <taxon>unclassified sequences</taxon>
        <taxon>metagenomes</taxon>
        <taxon>ecological metagenomes</taxon>
    </lineage>
</organism>
<dbReference type="Pfam" id="PF06812">
    <property type="entry name" value="ImpA_N"/>
    <property type="match status" value="1"/>
</dbReference>
<dbReference type="NCBIfam" id="TIGR03363">
    <property type="entry name" value="VI_chp_8"/>
    <property type="match status" value="1"/>
</dbReference>
<dbReference type="InterPro" id="IPR017740">
    <property type="entry name" value="TssA-like"/>
</dbReference>
<sequence>MIKPIADEQAVGTDLRSNISSASNYQVLRGVRNQARNNERAALANGELSISNLADWKVMLEKVPEILKTESKDLEVVAWLIEALTRNYGFLGLARGYSLARQLIEAYGESLYPLIDEDGISTQLAPLIGLNGFDGEGALIAPIRSISLTQGDFPGPLAAWQCEQVFEIERLGDESKREARLKQGGVSREQLDRIMMETATPFIHETQENIDLAIEEYSLFQAVIDNYSQADPQPTSKVMDTLVSCRQTLTYVAGNRLANNKTEDEVEVVNEQGQKGESVNEVMSHHNTIGVKDRQTALKALDDVAGFFRSTEPHSPVSYSIEQAIRWSNMPLTELLKELIPDEAARTKYKNLSGIPSESNK</sequence>
<protein>
    <submittedName>
        <fullName evidence="2">Uncharacterized protein ImpA</fullName>
    </submittedName>
</protein>
<gene>
    <name evidence="2" type="ORF">MNBD_GAMMA03-1704</name>
</gene>
<accession>A0A3B0W286</accession>
<name>A0A3B0W286_9ZZZZ</name>
<dbReference type="AlphaFoldDB" id="A0A3B0W286"/>
<dbReference type="PANTHER" id="PTHR37951">
    <property type="entry name" value="CYTOPLASMIC PROTEIN-RELATED"/>
    <property type="match status" value="1"/>
</dbReference>
<feature type="domain" description="ImpA N-terminal" evidence="1">
    <location>
        <begin position="3"/>
        <end position="131"/>
    </location>
</feature>
<dbReference type="EMBL" id="UOFC01000056">
    <property type="protein sequence ID" value="VAW45382.1"/>
    <property type="molecule type" value="Genomic_DNA"/>
</dbReference>
<proteinExistence type="predicted"/>
<dbReference type="InterPro" id="IPR010657">
    <property type="entry name" value="ImpA_N"/>
</dbReference>
<dbReference type="PANTHER" id="PTHR37951:SF1">
    <property type="entry name" value="TYPE VI SECRETION SYSTEM COMPONENT TSSA1"/>
    <property type="match status" value="1"/>
</dbReference>
<evidence type="ECO:0000313" key="2">
    <source>
        <dbReference type="EMBL" id="VAW45382.1"/>
    </source>
</evidence>
<reference evidence="2" key="1">
    <citation type="submission" date="2018-06" db="EMBL/GenBank/DDBJ databases">
        <authorList>
            <person name="Zhirakovskaya E."/>
        </authorList>
    </citation>
    <scope>NUCLEOTIDE SEQUENCE</scope>
</reference>